<organism evidence="12 13">
    <name type="scientific">Lunasporangiospora selenospora</name>
    <dbReference type="NCBI Taxonomy" id="979761"/>
    <lineage>
        <taxon>Eukaryota</taxon>
        <taxon>Fungi</taxon>
        <taxon>Fungi incertae sedis</taxon>
        <taxon>Mucoromycota</taxon>
        <taxon>Mortierellomycotina</taxon>
        <taxon>Mortierellomycetes</taxon>
        <taxon>Mortierellales</taxon>
        <taxon>Mortierellaceae</taxon>
        <taxon>Lunasporangiospora</taxon>
    </lineage>
</organism>
<proteinExistence type="inferred from homology"/>
<feature type="compositionally biased region" description="Basic and acidic residues" evidence="10">
    <location>
        <begin position="233"/>
        <end position="261"/>
    </location>
</feature>
<dbReference type="GO" id="GO:0006355">
    <property type="term" value="P:regulation of DNA-templated transcription"/>
    <property type="evidence" value="ECO:0007669"/>
    <property type="project" value="InterPro"/>
</dbReference>
<feature type="region of interest" description="Disordered" evidence="10">
    <location>
        <begin position="233"/>
        <end position="280"/>
    </location>
</feature>
<dbReference type="PANTHER" id="PTHR23326">
    <property type="entry name" value="CCR4 NOT-RELATED"/>
    <property type="match status" value="1"/>
</dbReference>
<evidence type="ECO:0000256" key="10">
    <source>
        <dbReference type="SAM" id="MobiDB-lite"/>
    </source>
</evidence>
<comment type="caution">
    <text evidence="12">The sequence shown here is derived from an EMBL/GenBank/DDBJ whole genome shotgun (WGS) entry which is preliminary data.</text>
</comment>
<feature type="domain" description="CCR4-Not complex component Not N-terminal" evidence="11">
    <location>
        <begin position="1"/>
        <end position="223"/>
    </location>
</feature>
<evidence type="ECO:0000256" key="6">
    <source>
        <dbReference type="ARBA" id="ARBA00023015"/>
    </source>
</evidence>
<keyword evidence="5" id="KW-0678">Repressor</keyword>
<keyword evidence="4" id="KW-0963">Cytoplasm</keyword>
<sequence length="280" mass="32301">EIDKVLKKVAEGIETFEETFEKIQTSTNANQKEKYESDLKKEIKKLQRLRDQIKTWISSSDIKDKRALLDNRKLIEQQMEKFKAIEKEMKTKAYSREGLIMSGRMDPKEKEKAEVCNWIADRVEALNIQIEGLEAEVETLQAGAKKGKVLAAARGRISELEEKIERHKWHQGRLELILRLLENGQVDTDKVVTIQEDVNYYVDENTDPFFAEDEEIYSDLNLEEEEEYFVVGMEDHSHKGSEDSKDDHPELAPKRHLKEAESDATSLPIRAGTSKPVPAK</sequence>
<feature type="non-terminal residue" evidence="12">
    <location>
        <position position="280"/>
    </location>
</feature>
<evidence type="ECO:0000256" key="5">
    <source>
        <dbReference type="ARBA" id="ARBA00022491"/>
    </source>
</evidence>
<protein>
    <submittedName>
        <fullName evidence="12">General negative regulator of transcription subunit 5</fullName>
    </submittedName>
</protein>
<dbReference type="Proteomes" id="UP000780801">
    <property type="component" value="Unassembled WGS sequence"/>
</dbReference>
<evidence type="ECO:0000256" key="3">
    <source>
        <dbReference type="ARBA" id="ARBA00007682"/>
    </source>
</evidence>
<evidence type="ECO:0000256" key="7">
    <source>
        <dbReference type="ARBA" id="ARBA00023163"/>
    </source>
</evidence>
<dbReference type="OrthoDB" id="293823at2759"/>
<evidence type="ECO:0000256" key="2">
    <source>
        <dbReference type="ARBA" id="ARBA00004496"/>
    </source>
</evidence>
<evidence type="ECO:0000256" key="9">
    <source>
        <dbReference type="SAM" id="Coils"/>
    </source>
</evidence>
<evidence type="ECO:0000313" key="12">
    <source>
        <dbReference type="EMBL" id="KAF9577752.1"/>
    </source>
</evidence>
<dbReference type="GO" id="GO:0005737">
    <property type="term" value="C:cytoplasm"/>
    <property type="evidence" value="ECO:0007669"/>
    <property type="project" value="UniProtKB-SubCell"/>
</dbReference>
<evidence type="ECO:0000256" key="8">
    <source>
        <dbReference type="ARBA" id="ARBA00023242"/>
    </source>
</evidence>
<evidence type="ECO:0000313" key="13">
    <source>
        <dbReference type="Proteomes" id="UP000780801"/>
    </source>
</evidence>
<dbReference type="InterPro" id="IPR007207">
    <property type="entry name" value="Not_N"/>
</dbReference>
<dbReference type="EMBL" id="JAABOA010004416">
    <property type="protein sequence ID" value="KAF9577752.1"/>
    <property type="molecule type" value="Genomic_DNA"/>
</dbReference>
<dbReference type="Pfam" id="PF04065">
    <property type="entry name" value="Not3"/>
    <property type="match status" value="1"/>
</dbReference>
<comment type="subcellular location">
    <subcellularLocation>
        <location evidence="2">Cytoplasm</location>
    </subcellularLocation>
    <subcellularLocation>
        <location evidence="1">Nucleus</location>
    </subcellularLocation>
</comment>
<feature type="coiled-coil region" evidence="9">
    <location>
        <begin position="123"/>
        <end position="170"/>
    </location>
</feature>
<evidence type="ECO:0000256" key="4">
    <source>
        <dbReference type="ARBA" id="ARBA00022490"/>
    </source>
</evidence>
<dbReference type="AlphaFoldDB" id="A0A9P6KAQ2"/>
<gene>
    <name evidence="12" type="primary">NOT5_3</name>
    <name evidence="12" type="ORF">BGW38_006837</name>
</gene>
<keyword evidence="8" id="KW-0539">Nucleus</keyword>
<keyword evidence="9" id="KW-0175">Coiled coil</keyword>
<accession>A0A9P6KAQ2</accession>
<keyword evidence="6" id="KW-0805">Transcription regulation</keyword>
<evidence type="ECO:0000259" key="11">
    <source>
        <dbReference type="Pfam" id="PF04065"/>
    </source>
</evidence>
<feature type="non-terminal residue" evidence="12">
    <location>
        <position position="1"/>
    </location>
</feature>
<reference evidence="12" key="1">
    <citation type="journal article" date="2020" name="Fungal Divers.">
        <title>Resolving the Mortierellaceae phylogeny through synthesis of multi-gene phylogenetics and phylogenomics.</title>
        <authorList>
            <person name="Vandepol N."/>
            <person name="Liber J."/>
            <person name="Desiro A."/>
            <person name="Na H."/>
            <person name="Kennedy M."/>
            <person name="Barry K."/>
            <person name="Grigoriev I.V."/>
            <person name="Miller A.N."/>
            <person name="O'Donnell K."/>
            <person name="Stajich J.E."/>
            <person name="Bonito G."/>
        </authorList>
    </citation>
    <scope>NUCLEOTIDE SEQUENCE</scope>
    <source>
        <strain evidence="12">KOD1015</strain>
    </source>
</reference>
<dbReference type="InterPro" id="IPR040168">
    <property type="entry name" value="Not2/3/5"/>
</dbReference>
<dbReference type="GO" id="GO:0005634">
    <property type="term" value="C:nucleus"/>
    <property type="evidence" value="ECO:0007669"/>
    <property type="project" value="UniProtKB-SubCell"/>
</dbReference>
<comment type="similarity">
    <text evidence="3">Belongs to the CNOT2/3/5 family.</text>
</comment>
<name>A0A9P6KAQ2_9FUNG</name>
<keyword evidence="13" id="KW-1185">Reference proteome</keyword>
<dbReference type="GO" id="GO:0030015">
    <property type="term" value="C:CCR4-NOT core complex"/>
    <property type="evidence" value="ECO:0007669"/>
    <property type="project" value="InterPro"/>
</dbReference>
<keyword evidence="7" id="KW-0804">Transcription</keyword>
<evidence type="ECO:0000256" key="1">
    <source>
        <dbReference type="ARBA" id="ARBA00004123"/>
    </source>
</evidence>